<evidence type="ECO:0000259" key="1">
    <source>
        <dbReference type="Pfam" id="PF21906"/>
    </source>
</evidence>
<comment type="caution">
    <text evidence="2">The sequence shown here is derived from an EMBL/GenBank/DDBJ whole genome shotgun (WGS) entry which is preliminary data.</text>
</comment>
<dbReference type="Proteomes" id="UP000284531">
    <property type="component" value="Unassembled WGS sequence"/>
</dbReference>
<organism evidence="2 3">
    <name type="scientific">Marinifilum flexuosum</name>
    <dbReference type="NCBI Taxonomy" id="1117708"/>
    <lineage>
        <taxon>Bacteria</taxon>
        <taxon>Pseudomonadati</taxon>
        <taxon>Bacteroidota</taxon>
        <taxon>Bacteroidia</taxon>
        <taxon>Marinilabiliales</taxon>
        <taxon>Marinifilaceae</taxon>
    </lineage>
</organism>
<dbReference type="SUPFAM" id="SSF46785">
    <property type="entry name" value="Winged helix' DNA-binding domain"/>
    <property type="match status" value="1"/>
</dbReference>
<dbReference type="InterPro" id="IPR036388">
    <property type="entry name" value="WH-like_DNA-bd_sf"/>
</dbReference>
<name>A0A419X9D5_9BACT</name>
<evidence type="ECO:0000313" key="2">
    <source>
        <dbReference type="EMBL" id="RKE04374.1"/>
    </source>
</evidence>
<feature type="domain" description="NrtR DNA-binding winged helix" evidence="1">
    <location>
        <begin position="166"/>
        <end position="226"/>
    </location>
</feature>
<dbReference type="RefSeq" id="WP_120239155.1">
    <property type="nucleotide sequence ID" value="NZ_RAPQ01000008.1"/>
</dbReference>
<dbReference type="InterPro" id="IPR054105">
    <property type="entry name" value="WHD_NrtR"/>
</dbReference>
<gene>
    <name evidence="2" type="ORF">BXY64_1394</name>
</gene>
<dbReference type="OrthoDB" id="9786141at2"/>
<dbReference type="EMBL" id="RAPQ01000008">
    <property type="protein sequence ID" value="RKE04374.1"/>
    <property type="molecule type" value="Genomic_DNA"/>
</dbReference>
<keyword evidence="3" id="KW-1185">Reference proteome</keyword>
<accession>A0A419X9D5</accession>
<protein>
    <recommendedName>
        <fullName evidence="1">NrtR DNA-binding winged helix domain-containing protein</fullName>
    </recommendedName>
</protein>
<reference evidence="2 3" key="1">
    <citation type="submission" date="2018-09" db="EMBL/GenBank/DDBJ databases">
        <title>Genomic Encyclopedia of Archaeal and Bacterial Type Strains, Phase II (KMG-II): from individual species to whole genera.</title>
        <authorList>
            <person name="Goeker M."/>
        </authorList>
    </citation>
    <scope>NUCLEOTIDE SEQUENCE [LARGE SCALE GENOMIC DNA]</scope>
    <source>
        <strain evidence="2 3">DSM 21950</strain>
    </source>
</reference>
<dbReference type="Gene3D" id="3.90.79.10">
    <property type="entry name" value="Nucleoside Triphosphate Pyrophosphohydrolase"/>
    <property type="match status" value="1"/>
</dbReference>
<sequence length="234" mass="27229">MECAIFRGIISIESVVLRYHKNELQVLVDERAVTQNRGNSERENNAFIAAQITEQAKSLHEMVSENLKELISFEKIYVEQVQTRIQSQFPKHARDKYDNNSENASKQPVVIIGCCVLVASSENKEDHEKAKWVPVSDSDEFETVLHPLLQEALTFLNRKIEQDPIAFYLLPEKFSLNELQQVYETVTSRRLDKRNFRKKIAQLQYLTPLNEKQKNVRHKPASLYCFNGSVFERN</sequence>
<dbReference type="Gene3D" id="1.10.10.10">
    <property type="entry name" value="Winged helix-like DNA-binding domain superfamily/Winged helix DNA-binding domain"/>
    <property type="match status" value="1"/>
</dbReference>
<proteinExistence type="predicted"/>
<dbReference type="AlphaFoldDB" id="A0A419X9D5"/>
<dbReference type="InterPro" id="IPR036390">
    <property type="entry name" value="WH_DNA-bd_sf"/>
</dbReference>
<dbReference type="Pfam" id="PF21906">
    <property type="entry name" value="WHD_NrtR"/>
    <property type="match status" value="1"/>
</dbReference>
<evidence type="ECO:0000313" key="3">
    <source>
        <dbReference type="Proteomes" id="UP000284531"/>
    </source>
</evidence>